<keyword evidence="2 5" id="KW-0238">DNA-binding</keyword>
<dbReference type="Pfam" id="PF07729">
    <property type="entry name" value="FCD"/>
    <property type="match status" value="1"/>
</dbReference>
<dbReference type="PANTHER" id="PTHR43537">
    <property type="entry name" value="TRANSCRIPTIONAL REGULATOR, GNTR FAMILY"/>
    <property type="match status" value="1"/>
</dbReference>
<dbReference type="InterPro" id="IPR011711">
    <property type="entry name" value="GntR_C"/>
</dbReference>
<dbReference type="InterPro" id="IPR036388">
    <property type="entry name" value="WH-like_DNA-bd_sf"/>
</dbReference>
<dbReference type="SMART" id="SM00895">
    <property type="entry name" value="FCD"/>
    <property type="match status" value="1"/>
</dbReference>
<dbReference type="SUPFAM" id="SSF48008">
    <property type="entry name" value="GntR ligand-binding domain-like"/>
    <property type="match status" value="1"/>
</dbReference>
<dbReference type="SUPFAM" id="SSF46785">
    <property type="entry name" value="Winged helix' DNA-binding domain"/>
    <property type="match status" value="1"/>
</dbReference>
<keyword evidence="3" id="KW-0804">Transcription</keyword>
<dbReference type="Gene3D" id="1.20.120.530">
    <property type="entry name" value="GntR ligand-binding domain-like"/>
    <property type="match status" value="1"/>
</dbReference>
<sequence>MITEEQIKALQSEMEGNGENQAQMAYRILEEMIVTLKLPPGSKISEKALNRSLGFGRTPLREALQRLAIEGNVKIMPRSGVIVSEIDLADQLNMIEVRRELEKIIAGRAARLAMEDQRAVFLKLAEGFERAAETNDSAIFIETDRDFNSLCIETAQNKYVSYAIGPIEAQTRRFWYLHFKRFGDLARVSLLHAHIARAIAANDEAGAREASDRLIDYVEEYTRKTLQFMGGL</sequence>
<organism evidence="5 6">
    <name type="scientific">Herminiimonas fonticola</name>
    <dbReference type="NCBI Taxonomy" id="303380"/>
    <lineage>
        <taxon>Bacteria</taxon>
        <taxon>Pseudomonadati</taxon>
        <taxon>Pseudomonadota</taxon>
        <taxon>Betaproteobacteria</taxon>
        <taxon>Burkholderiales</taxon>
        <taxon>Oxalobacteraceae</taxon>
        <taxon>Herminiimonas</taxon>
    </lineage>
</organism>
<protein>
    <submittedName>
        <fullName evidence="5">DNA-binding GntR family transcriptional regulator</fullName>
    </submittedName>
</protein>
<dbReference type="InterPro" id="IPR036390">
    <property type="entry name" value="WH_DNA-bd_sf"/>
</dbReference>
<evidence type="ECO:0000256" key="2">
    <source>
        <dbReference type="ARBA" id="ARBA00023125"/>
    </source>
</evidence>
<dbReference type="Pfam" id="PF00392">
    <property type="entry name" value="GntR"/>
    <property type="match status" value="1"/>
</dbReference>
<dbReference type="PROSITE" id="PS50949">
    <property type="entry name" value="HTH_GNTR"/>
    <property type="match status" value="1"/>
</dbReference>
<dbReference type="SMART" id="SM00345">
    <property type="entry name" value="HTH_GNTR"/>
    <property type="match status" value="1"/>
</dbReference>
<dbReference type="AlphaFoldDB" id="A0A4R6GHT9"/>
<keyword evidence="1" id="KW-0805">Transcription regulation</keyword>
<dbReference type="OrthoDB" id="8851860at2"/>
<feature type="domain" description="HTH gntR-type" evidence="4">
    <location>
        <begin position="19"/>
        <end position="86"/>
    </location>
</feature>
<dbReference type="GO" id="GO:0003700">
    <property type="term" value="F:DNA-binding transcription factor activity"/>
    <property type="evidence" value="ECO:0007669"/>
    <property type="project" value="InterPro"/>
</dbReference>
<dbReference type="InterPro" id="IPR008920">
    <property type="entry name" value="TF_FadR/GntR_C"/>
</dbReference>
<evidence type="ECO:0000313" key="5">
    <source>
        <dbReference type="EMBL" id="TDN94539.1"/>
    </source>
</evidence>
<dbReference type="RefSeq" id="WP_112991243.1">
    <property type="nucleotide sequence ID" value="NZ_PTLZ01000001.1"/>
</dbReference>
<comment type="caution">
    <text evidence="5">The sequence shown here is derived from an EMBL/GenBank/DDBJ whole genome shotgun (WGS) entry which is preliminary data.</text>
</comment>
<evidence type="ECO:0000256" key="1">
    <source>
        <dbReference type="ARBA" id="ARBA00023015"/>
    </source>
</evidence>
<dbReference type="Proteomes" id="UP000294737">
    <property type="component" value="Unassembled WGS sequence"/>
</dbReference>
<dbReference type="EMBL" id="SNWF01000004">
    <property type="protein sequence ID" value="TDN94539.1"/>
    <property type="molecule type" value="Genomic_DNA"/>
</dbReference>
<evidence type="ECO:0000259" key="4">
    <source>
        <dbReference type="PROSITE" id="PS50949"/>
    </source>
</evidence>
<name>A0A4R6GHT9_9BURK</name>
<evidence type="ECO:0000313" key="6">
    <source>
        <dbReference type="Proteomes" id="UP000294737"/>
    </source>
</evidence>
<reference evidence="5 6" key="1">
    <citation type="submission" date="2019-03" db="EMBL/GenBank/DDBJ databases">
        <title>Genomic Encyclopedia of Type Strains, Phase IV (KMG-IV): sequencing the most valuable type-strain genomes for metagenomic binning, comparative biology and taxonomic classification.</title>
        <authorList>
            <person name="Goeker M."/>
        </authorList>
    </citation>
    <scope>NUCLEOTIDE SEQUENCE [LARGE SCALE GENOMIC DNA]</scope>
    <source>
        <strain evidence="5 6">DSM 18555</strain>
    </source>
</reference>
<dbReference type="Gene3D" id="1.10.10.10">
    <property type="entry name" value="Winged helix-like DNA-binding domain superfamily/Winged helix DNA-binding domain"/>
    <property type="match status" value="1"/>
</dbReference>
<dbReference type="GO" id="GO:0003677">
    <property type="term" value="F:DNA binding"/>
    <property type="evidence" value="ECO:0007669"/>
    <property type="project" value="UniProtKB-KW"/>
</dbReference>
<accession>A0A4R6GHT9</accession>
<gene>
    <name evidence="5" type="ORF">EV677_1086</name>
</gene>
<proteinExistence type="predicted"/>
<keyword evidence="6" id="KW-1185">Reference proteome</keyword>
<dbReference type="InterPro" id="IPR000524">
    <property type="entry name" value="Tscrpt_reg_HTH_GntR"/>
</dbReference>
<evidence type="ECO:0000256" key="3">
    <source>
        <dbReference type="ARBA" id="ARBA00023163"/>
    </source>
</evidence>
<dbReference type="PANTHER" id="PTHR43537:SF45">
    <property type="entry name" value="GNTR FAMILY REGULATORY PROTEIN"/>
    <property type="match status" value="1"/>
</dbReference>